<dbReference type="CDD" id="cd03747">
    <property type="entry name" value="Ntn_PGA_like"/>
    <property type="match status" value="1"/>
</dbReference>
<dbReference type="EMBL" id="CP157390">
    <property type="protein sequence ID" value="XBM48227.1"/>
    <property type="molecule type" value="Genomic_DNA"/>
</dbReference>
<feature type="region of interest" description="Disordered" evidence="6">
    <location>
        <begin position="242"/>
        <end position="269"/>
    </location>
</feature>
<sequence length="872" mass="93279">MGDDTPRLRLHHRILRAFGILLAAVLVLVVIAGGVGVWTVTRSFPQTSGTLRLAGLSAPVTVSRDSAGVPQITATTADDLFRAQGFVHAQDRFWEMDFRRHVTSGRLSELFGASQVPTDTFIRTLGWRRVAEQEVKLLDPTTLRYYQDYADGVNAYLKNHHGAELSLEYAILGIQNPGYSPEPWTPADSVAWLKAMAWDLRSNLEDEIDRALLATKLTPGQVAQLHPGYDYGGHPTITGLGGGDTSAVTQDAKPVRGGGDAGSSQGSGADASALAAAPVAEYRAKLQQVAESVDALPTMMGPAGDDIGSNSWVVAGAHTATRKPLLANDPHLGASMPSVWYQVGLHCRTVGPACPFDVAGYSFSGFPGVIIGHNDRIAWGFTNLGPDVADLYVEKVTGDTYEYDGTQVPLTVRTETIRVAGGKDVRLRVRSTRHGPIVTDLSDGYGAIAKDQAGKLGVPAQKFQLSLQWTALTPGPTAGAIFAFDTAHDWASFRKAATAFQVPSQNLLYADVDGNIGYQAPGSIPVRAKGDGTVPVPGWTSTYGWVGTIPYERLPSELNPPSGYIVTANNAAVGSGYPEMITRDWDAGYRANQIELRLQKLLAGGTKVTAKDMSAIQADTYDANAATLAPLIVAVGEKADPSSGVAQAAALLASWDLHDDADSAAAAYFAVFWKNLLADAFARKMPASTAPTGGDRWFRVVADLVREPDSAWWTDAKLGVAGLDEMVEYAANRAWAQTRDRLGGDPSSWRWDRLHTLELTNASFGVSGVAPIEWLFNRGPYPVGGGSSIVDATGWDASVGYQVDRVPSMRMVVDLADFDRSTWVNLTGASGHAFDPHYADQADLWAKGAARPWPFSARAVRAAASQTLTLTR</sequence>
<feature type="active site" description="Nucleophile" evidence="4">
    <location>
        <position position="309"/>
    </location>
</feature>
<evidence type="ECO:0000256" key="4">
    <source>
        <dbReference type="PIRSR" id="PIRSR001227-1"/>
    </source>
</evidence>
<dbReference type="AlphaFoldDB" id="A0AAU7GBE8"/>
<evidence type="ECO:0000256" key="1">
    <source>
        <dbReference type="ARBA" id="ARBA00006586"/>
    </source>
</evidence>
<dbReference type="InterPro" id="IPR043146">
    <property type="entry name" value="Penicillin_amidase_N_B-knob"/>
</dbReference>
<dbReference type="Pfam" id="PF01804">
    <property type="entry name" value="Penicil_amidase"/>
    <property type="match status" value="1"/>
</dbReference>
<dbReference type="GO" id="GO:0016811">
    <property type="term" value="F:hydrolase activity, acting on carbon-nitrogen (but not peptide) bonds, in linear amides"/>
    <property type="evidence" value="ECO:0007669"/>
    <property type="project" value="InterPro"/>
</dbReference>
<evidence type="ECO:0000256" key="3">
    <source>
        <dbReference type="ARBA" id="ARBA00023145"/>
    </source>
</evidence>
<comment type="cofactor">
    <cofactor evidence="5">
        <name>Ca(2+)</name>
        <dbReference type="ChEBI" id="CHEBI:29108"/>
    </cofactor>
    <text evidence="5">Binds 1 Ca(2+) ion per dimer.</text>
</comment>
<keyword evidence="7" id="KW-0812">Transmembrane</keyword>
<evidence type="ECO:0000256" key="2">
    <source>
        <dbReference type="ARBA" id="ARBA00022801"/>
    </source>
</evidence>
<dbReference type="InterPro" id="IPR002692">
    <property type="entry name" value="S45"/>
</dbReference>
<keyword evidence="3" id="KW-0865">Zymogen</keyword>
<feature type="transmembrane region" description="Helical" evidence="7">
    <location>
        <begin position="17"/>
        <end position="38"/>
    </location>
</feature>
<feature type="binding site" evidence="5">
    <location>
        <position position="387"/>
    </location>
    <ligand>
        <name>Ca(2+)</name>
        <dbReference type="ChEBI" id="CHEBI:29108"/>
    </ligand>
</feature>
<keyword evidence="2 8" id="KW-0378">Hydrolase</keyword>
<dbReference type="InterPro" id="IPR023343">
    <property type="entry name" value="Penicillin_amidase_dom1"/>
</dbReference>
<protein>
    <submittedName>
        <fullName evidence="8">Penicillin acylase family protein</fullName>
        <ecNumber evidence="8">3.5.1.-</ecNumber>
    </submittedName>
</protein>
<reference evidence="8" key="1">
    <citation type="submission" date="2024-05" db="EMBL/GenBank/DDBJ databases">
        <title>The Natural Products Discovery Center: Release of the First 8490 Sequenced Strains for Exploring Actinobacteria Biosynthetic Diversity.</title>
        <authorList>
            <person name="Kalkreuter E."/>
            <person name="Kautsar S.A."/>
            <person name="Yang D."/>
            <person name="Bader C.D."/>
            <person name="Teijaro C.N."/>
            <person name="Fluegel L."/>
            <person name="Davis C.M."/>
            <person name="Simpson J.R."/>
            <person name="Lauterbach L."/>
            <person name="Steele A.D."/>
            <person name="Gui C."/>
            <person name="Meng S."/>
            <person name="Li G."/>
            <person name="Viehrig K."/>
            <person name="Ye F."/>
            <person name="Su P."/>
            <person name="Kiefer A.F."/>
            <person name="Nichols A."/>
            <person name="Cepeda A.J."/>
            <person name="Yan W."/>
            <person name="Fan B."/>
            <person name="Jiang Y."/>
            <person name="Adhikari A."/>
            <person name="Zheng C.-J."/>
            <person name="Schuster L."/>
            <person name="Cowan T.M."/>
            <person name="Smanski M.J."/>
            <person name="Chevrette M.G."/>
            <person name="de Carvalho L.P.S."/>
            <person name="Shen B."/>
        </authorList>
    </citation>
    <scope>NUCLEOTIDE SEQUENCE</scope>
    <source>
        <strain evidence="8">NPDC080035</strain>
    </source>
</reference>
<dbReference type="EC" id="3.5.1.-" evidence="8"/>
<evidence type="ECO:0000256" key="5">
    <source>
        <dbReference type="PIRSR" id="PIRSR001227-2"/>
    </source>
</evidence>
<keyword evidence="5" id="KW-0106">Calcium</keyword>
<dbReference type="GO" id="GO:0046872">
    <property type="term" value="F:metal ion binding"/>
    <property type="evidence" value="ECO:0007669"/>
    <property type="project" value="UniProtKB-KW"/>
</dbReference>
<proteinExistence type="inferred from homology"/>
<evidence type="ECO:0000256" key="6">
    <source>
        <dbReference type="SAM" id="MobiDB-lite"/>
    </source>
</evidence>
<keyword evidence="7" id="KW-1133">Transmembrane helix</keyword>
<evidence type="ECO:0000256" key="7">
    <source>
        <dbReference type="SAM" id="Phobius"/>
    </source>
</evidence>
<keyword evidence="7" id="KW-0472">Membrane</keyword>
<dbReference type="InterPro" id="IPR014395">
    <property type="entry name" value="Pen/GL7ACA/AHL_acylase"/>
</dbReference>
<comment type="similarity">
    <text evidence="1">Belongs to the peptidase S45 family.</text>
</comment>
<dbReference type="Gene3D" id="1.10.1400.10">
    <property type="match status" value="1"/>
</dbReference>
<dbReference type="RefSeq" id="WP_348788179.1">
    <property type="nucleotide sequence ID" value="NZ_CP157390.1"/>
</dbReference>
<dbReference type="InterPro" id="IPR029055">
    <property type="entry name" value="Ntn_hydrolases_N"/>
</dbReference>
<dbReference type="Gene3D" id="1.10.439.10">
    <property type="entry name" value="Penicillin Amidohydrolase, domain 1"/>
    <property type="match status" value="1"/>
</dbReference>
<dbReference type="SUPFAM" id="SSF56235">
    <property type="entry name" value="N-terminal nucleophile aminohydrolases (Ntn hydrolases)"/>
    <property type="match status" value="1"/>
</dbReference>
<dbReference type="GO" id="GO:0017000">
    <property type="term" value="P:antibiotic biosynthetic process"/>
    <property type="evidence" value="ECO:0007669"/>
    <property type="project" value="InterPro"/>
</dbReference>
<dbReference type="Gene3D" id="3.60.20.10">
    <property type="entry name" value="Glutamine Phosphoribosylpyrophosphate, subunit 1, domain 1"/>
    <property type="match status" value="1"/>
</dbReference>
<keyword evidence="5" id="KW-0479">Metal-binding</keyword>
<evidence type="ECO:0000313" key="8">
    <source>
        <dbReference type="EMBL" id="XBM48227.1"/>
    </source>
</evidence>
<accession>A0AAU7GBE8</accession>
<gene>
    <name evidence="8" type="ORF">AAME72_19505</name>
</gene>
<feature type="binding site" evidence="5">
    <location>
        <position position="207"/>
    </location>
    <ligand>
        <name>Ca(2+)</name>
        <dbReference type="ChEBI" id="CHEBI:29108"/>
    </ligand>
</feature>
<name>A0AAU7GBE8_9MICO</name>
<dbReference type="PANTHER" id="PTHR34218:SF4">
    <property type="entry name" value="ACYL-HOMOSERINE LACTONE ACYLASE QUIP"/>
    <property type="match status" value="1"/>
</dbReference>
<dbReference type="PANTHER" id="PTHR34218">
    <property type="entry name" value="PEPTIDASE S45 PENICILLIN AMIDASE"/>
    <property type="match status" value="1"/>
</dbReference>
<dbReference type="InterPro" id="IPR043147">
    <property type="entry name" value="Penicillin_amidase_A-knob"/>
</dbReference>
<dbReference type="Gene3D" id="2.30.120.10">
    <property type="match status" value="1"/>
</dbReference>
<dbReference type="PIRSF" id="PIRSF001227">
    <property type="entry name" value="Pen_acylase"/>
    <property type="match status" value="1"/>
</dbReference>
<organism evidence="8">
    <name type="scientific">Leifsonia sp. NPDC080035</name>
    <dbReference type="NCBI Taxonomy" id="3143936"/>
    <lineage>
        <taxon>Bacteria</taxon>
        <taxon>Bacillati</taxon>
        <taxon>Actinomycetota</taxon>
        <taxon>Actinomycetes</taxon>
        <taxon>Micrococcales</taxon>
        <taxon>Microbacteriaceae</taxon>
        <taxon>Leifsonia</taxon>
    </lineage>
</organism>
<feature type="binding site" evidence="5">
    <location>
        <position position="390"/>
    </location>
    <ligand>
        <name>Ca(2+)</name>
        <dbReference type="ChEBI" id="CHEBI:29108"/>
    </ligand>
</feature>